<evidence type="ECO:0000313" key="2">
    <source>
        <dbReference type="Proteomes" id="UP000008138"/>
    </source>
</evidence>
<dbReference type="EMBL" id="CP002590">
    <property type="protein sequence ID" value="AEA12886.1"/>
    <property type="molecule type" value="Genomic_DNA"/>
</dbReference>
<sequence length="320" mass="34811">MQVKVGERLYEVRSLAELEALCAELRSALEAKCVYNSWYIRVPPDRLLEIAAEAYLSYLRGEAEVGAVVGRYLERLGLSKSLARTITPTLSALGLSAGGVFSRQALEMGRLFHEGRRREALAALREAALRNCVIRDIVERLGDGCDGLAEAVDAVLRSYGKSPRPDEAKYTADLVRAIHPPCTPCSFNCVDKASLASCAVALVERAIYGAADLFEKLDISIMPMHLALVKAGEGLYGVVVRETNKLVGLAAVADPIEGAQINKLRDVSKSLDGLAGEGEYEFYIKVVPILDGAPPCYRAKAFVEVVRADLERASRIIKLE</sequence>
<dbReference type="eggNOG" id="arCOG05588">
    <property type="taxonomic scope" value="Archaea"/>
</dbReference>
<dbReference type="STRING" id="999630.TUZN_1413"/>
<accession>F2L1N0</accession>
<protein>
    <submittedName>
        <fullName evidence="1">Uncharacterized protein</fullName>
    </submittedName>
</protein>
<dbReference type="GeneID" id="10360939"/>
<proteinExistence type="predicted"/>
<gene>
    <name evidence="1" type="ordered locus">TUZN_1413</name>
</gene>
<keyword evidence="2" id="KW-1185">Reference proteome</keyword>
<reference evidence="1 2" key="1">
    <citation type="journal article" date="2011" name="J. Bacteriol.">
        <title>Complete genome sequence of the thermoacidophilic crenarchaeon Thermoproteus uzoniensis 768-20.</title>
        <authorList>
            <person name="Mardanov A.V."/>
            <person name="Gumerov V.M."/>
            <person name="Beletsky A.V."/>
            <person name="Prokofeva M.I."/>
            <person name="Bonch-Osmolovskaya E.A."/>
            <person name="Ravin N.V."/>
            <person name="Skryabin K.G."/>
        </authorList>
    </citation>
    <scope>NUCLEOTIDE SEQUENCE [LARGE SCALE GENOMIC DNA]</scope>
    <source>
        <strain evidence="1 2">768-20</strain>
    </source>
</reference>
<evidence type="ECO:0000313" key="1">
    <source>
        <dbReference type="EMBL" id="AEA12886.1"/>
    </source>
</evidence>
<organism evidence="1 2">
    <name type="scientific">Thermoproteus uzoniensis (strain 768-20)</name>
    <dbReference type="NCBI Taxonomy" id="999630"/>
    <lineage>
        <taxon>Archaea</taxon>
        <taxon>Thermoproteota</taxon>
        <taxon>Thermoprotei</taxon>
        <taxon>Thermoproteales</taxon>
        <taxon>Thermoproteaceae</taxon>
        <taxon>Thermoproteus</taxon>
    </lineage>
</organism>
<dbReference type="RefSeq" id="WP_013680221.1">
    <property type="nucleotide sequence ID" value="NC_015315.1"/>
</dbReference>
<name>F2L1N0_THEU7</name>
<dbReference type="Proteomes" id="UP000008138">
    <property type="component" value="Chromosome"/>
</dbReference>
<reference key="2">
    <citation type="submission" date="2011-03" db="EMBL/GenBank/DDBJ databases">
        <title>Complete genome sequence of the thermoacidophilic crenarchaeon Thermoproteus uzoniensis 768-20.</title>
        <authorList>
            <person name="Mardanov A.V."/>
            <person name="Gumerov V.M."/>
            <person name="Beletsky A.V."/>
            <person name="Prokofeva M.I."/>
            <person name="Bonch-Osmolovskaya E.A."/>
            <person name="Ravin N.V."/>
            <person name="Skryabin K.G."/>
        </authorList>
    </citation>
    <scope>NUCLEOTIDE SEQUENCE</scope>
    <source>
        <strain>768-20</strain>
    </source>
</reference>
<dbReference type="KEGG" id="tuz:TUZN_1413"/>
<dbReference type="AlphaFoldDB" id="F2L1N0"/>
<dbReference type="OrthoDB" id="25657at2157"/>
<dbReference type="HOGENOM" id="CLU_867728_0_0_2"/>